<feature type="coiled-coil region" evidence="1">
    <location>
        <begin position="138"/>
        <end position="275"/>
    </location>
</feature>
<sequence>MVAEQNRELSRSLEAKLSLSHDAPDLQAMIHRSKRKVADLTEQLHEAQTRLLMAEEVGRQQAAEVAVLKRALGLRAELPEGAVGVHDGQAQLLQALTKSQDESASLAAQLADSCRKVASLEHQVTRLHSDMDRLVGARVAAEEVLQSARKEAADGQNRAAALQREVEDLKSQLRRTAAHLQEVQSARNNAETALDSLASKNRLLKGKLGVADREARSQLEGLRTELRSLAQAAESEVQQLHAAHNAREGEWEAQMTVLQKQLAEMEARLSQSDRDHEVEVLRLQSRTGALEAALEGSRLRESSLEREAEVLQGEVARLGRVNAELAATLSASRNEAEAVSERAEEAFNMTDVERRLRMQVHVQSQLEAATTRAAVREEQLAADASALRTEVATLALANERLRGELKVACQEKLSDATARHTINERHIEELHITIQSLTKSKTKLQNTMLEQLSLFKTKLHQVEQENLALRTALATTSSLSSVPPSSRSGPSSAPADPRVDSSRHTTGPTSHATPATRGHHGDAATMAPGGGGPAAASSSNSSYDLTSSNFPSLTSAVRAPGGDSDIGGGGPSVGSKTPTAISSPSMSLRDSALGPGVGGGAAAGGSTAVRGSGGGGGSSRSRTRSLGLDDNRSSEGLLGHYDT</sequence>
<dbReference type="FunCoup" id="D8U558">
    <property type="interactions" value="1169"/>
</dbReference>
<evidence type="ECO:0000256" key="1">
    <source>
        <dbReference type="SAM" id="Coils"/>
    </source>
</evidence>
<dbReference type="PANTHER" id="PTHR43941:SF1">
    <property type="entry name" value="STRUCTURAL MAINTENANCE OF CHROMOSOMES PROTEIN 2"/>
    <property type="match status" value="1"/>
</dbReference>
<feature type="compositionally biased region" description="Polar residues" evidence="2">
    <location>
        <begin position="504"/>
        <end position="513"/>
    </location>
</feature>
<dbReference type="EMBL" id="GL378359">
    <property type="protein sequence ID" value="EFJ45090.1"/>
    <property type="molecule type" value="Genomic_DNA"/>
</dbReference>
<organism evidence="4">
    <name type="scientific">Volvox carteri f. nagariensis</name>
    <dbReference type="NCBI Taxonomy" id="3068"/>
    <lineage>
        <taxon>Eukaryota</taxon>
        <taxon>Viridiplantae</taxon>
        <taxon>Chlorophyta</taxon>
        <taxon>core chlorophytes</taxon>
        <taxon>Chlorophyceae</taxon>
        <taxon>CS clade</taxon>
        <taxon>Chlamydomonadales</taxon>
        <taxon>Volvocaceae</taxon>
        <taxon>Volvox</taxon>
    </lineage>
</organism>
<feature type="coiled-coil region" evidence="1">
    <location>
        <begin position="30"/>
        <end position="57"/>
    </location>
</feature>
<gene>
    <name evidence="3" type="ORF">VOLCADRAFT_106111</name>
</gene>
<dbReference type="RefSeq" id="XP_002953766.1">
    <property type="nucleotide sequence ID" value="XM_002953720.1"/>
</dbReference>
<dbReference type="AlphaFoldDB" id="D8U558"/>
<feature type="compositionally biased region" description="Low complexity" evidence="2">
    <location>
        <begin position="534"/>
        <end position="549"/>
    </location>
</feature>
<evidence type="ECO:0000256" key="2">
    <source>
        <dbReference type="SAM" id="MobiDB-lite"/>
    </source>
</evidence>
<protein>
    <submittedName>
        <fullName evidence="3">Uncharacterized protein</fullName>
    </submittedName>
</protein>
<dbReference type="KEGG" id="vcn:VOLCADRAFT_106111"/>
<dbReference type="GeneID" id="9616927"/>
<evidence type="ECO:0000313" key="4">
    <source>
        <dbReference type="Proteomes" id="UP000001058"/>
    </source>
</evidence>
<dbReference type="InParanoid" id="D8U558"/>
<dbReference type="SUPFAM" id="SSF57997">
    <property type="entry name" value="Tropomyosin"/>
    <property type="match status" value="1"/>
</dbReference>
<dbReference type="GO" id="GO:0000796">
    <property type="term" value="C:condensin complex"/>
    <property type="evidence" value="ECO:0007669"/>
    <property type="project" value="TreeGrafter"/>
</dbReference>
<proteinExistence type="predicted"/>
<name>D8U558_VOLCA</name>
<feature type="region of interest" description="Disordered" evidence="2">
    <location>
        <begin position="476"/>
        <end position="643"/>
    </location>
</feature>
<keyword evidence="4" id="KW-1185">Reference proteome</keyword>
<dbReference type="GO" id="GO:0000785">
    <property type="term" value="C:chromatin"/>
    <property type="evidence" value="ECO:0007669"/>
    <property type="project" value="TreeGrafter"/>
</dbReference>
<dbReference type="GO" id="GO:0000793">
    <property type="term" value="C:condensed chromosome"/>
    <property type="evidence" value="ECO:0007669"/>
    <property type="project" value="TreeGrafter"/>
</dbReference>
<feature type="compositionally biased region" description="Polar residues" evidence="2">
    <location>
        <begin position="576"/>
        <end position="588"/>
    </location>
</feature>
<dbReference type="PANTHER" id="PTHR43941">
    <property type="entry name" value="STRUCTURAL MAINTENANCE OF CHROMOSOMES PROTEIN 2"/>
    <property type="match status" value="1"/>
</dbReference>
<dbReference type="GO" id="GO:0007076">
    <property type="term" value="P:mitotic chromosome condensation"/>
    <property type="evidence" value="ECO:0007669"/>
    <property type="project" value="TreeGrafter"/>
</dbReference>
<reference evidence="3 4" key="1">
    <citation type="journal article" date="2010" name="Science">
        <title>Genomic analysis of organismal complexity in the multicellular green alga Volvox carteri.</title>
        <authorList>
            <person name="Prochnik S.E."/>
            <person name="Umen J."/>
            <person name="Nedelcu A.M."/>
            <person name="Hallmann A."/>
            <person name="Miller S.M."/>
            <person name="Nishii I."/>
            <person name="Ferris P."/>
            <person name="Kuo A."/>
            <person name="Mitros T."/>
            <person name="Fritz-Laylin L.K."/>
            <person name="Hellsten U."/>
            <person name="Chapman J."/>
            <person name="Simakov O."/>
            <person name="Rensing S.A."/>
            <person name="Terry A."/>
            <person name="Pangilinan J."/>
            <person name="Kapitonov V."/>
            <person name="Jurka J."/>
            <person name="Salamov A."/>
            <person name="Shapiro H."/>
            <person name="Schmutz J."/>
            <person name="Grimwood J."/>
            <person name="Lindquist E."/>
            <person name="Lucas S."/>
            <person name="Grigoriev I.V."/>
            <person name="Schmitt R."/>
            <person name="Kirk D."/>
            <person name="Rokhsar D.S."/>
        </authorList>
    </citation>
    <scope>NUCLEOTIDE SEQUENCE [LARGE SCALE GENOMIC DNA]</scope>
    <source>
        <strain evidence="4">f. Nagariensis / Eve</strain>
    </source>
</reference>
<dbReference type="Proteomes" id="UP000001058">
    <property type="component" value="Unassembled WGS sequence"/>
</dbReference>
<keyword evidence="1" id="KW-0175">Coiled coil</keyword>
<accession>D8U558</accession>
<dbReference type="Gene3D" id="1.10.287.1490">
    <property type="match status" value="1"/>
</dbReference>
<dbReference type="GO" id="GO:0003682">
    <property type="term" value="F:chromatin binding"/>
    <property type="evidence" value="ECO:0007669"/>
    <property type="project" value="TreeGrafter"/>
</dbReference>
<dbReference type="OrthoDB" id="552102at2759"/>
<evidence type="ECO:0000313" key="3">
    <source>
        <dbReference type="EMBL" id="EFJ45090.1"/>
    </source>
</evidence>
<feature type="compositionally biased region" description="Low complexity" evidence="2">
    <location>
        <begin position="476"/>
        <end position="496"/>
    </location>
</feature>